<dbReference type="InterPro" id="IPR035919">
    <property type="entry name" value="EAL_sf"/>
</dbReference>
<dbReference type="Pfam" id="PF00563">
    <property type="entry name" value="EAL"/>
    <property type="match status" value="1"/>
</dbReference>
<dbReference type="RefSeq" id="WP_251301415.1">
    <property type="nucleotide sequence ID" value="NZ_JAJANC010000083.1"/>
</dbReference>
<dbReference type="AlphaFoldDB" id="A0A7U1E1B1"/>
<dbReference type="SUPFAM" id="SSF141868">
    <property type="entry name" value="EAL domain-like"/>
    <property type="match status" value="1"/>
</dbReference>
<dbReference type="InterPro" id="IPR001633">
    <property type="entry name" value="EAL_dom"/>
</dbReference>
<evidence type="ECO:0000259" key="1">
    <source>
        <dbReference type="PROSITE" id="PS50883"/>
    </source>
</evidence>
<dbReference type="Gene3D" id="3.20.20.450">
    <property type="entry name" value="EAL domain"/>
    <property type="match status" value="1"/>
</dbReference>
<protein>
    <submittedName>
        <fullName evidence="2">Diguanylate cyclase/phosphodiesterase (GGDEF &amp; EAL domains) with PAS/PAC sensor(S)</fullName>
    </submittedName>
</protein>
<organism evidence="2">
    <name type="scientific">Escherichia coli</name>
    <dbReference type="NCBI Taxonomy" id="562"/>
    <lineage>
        <taxon>Bacteria</taxon>
        <taxon>Pseudomonadati</taxon>
        <taxon>Pseudomonadota</taxon>
        <taxon>Gammaproteobacteria</taxon>
        <taxon>Enterobacterales</taxon>
        <taxon>Enterobacteriaceae</taxon>
        <taxon>Escherichia</taxon>
    </lineage>
</organism>
<evidence type="ECO:0000313" key="2">
    <source>
        <dbReference type="EMBL" id="QQZ47035.1"/>
    </source>
</evidence>
<dbReference type="PANTHER" id="PTHR33121:SF79">
    <property type="entry name" value="CYCLIC DI-GMP PHOSPHODIESTERASE PDED-RELATED"/>
    <property type="match status" value="1"/>
</dbReference>
<name>A0A7U1E1B1_ECOLX</name>
<geneLocation type="plasmid" evidence="2">
    <name>pESBL3171-IncF</name>
</geneLocation>
<dbReference type="PANTHER" id="PTHR33121">
    <property type="entry name" value="CYCLIC DI-GMP PHOSPHODIESTERASE PDEF"/>
    <property type="match status" value="1"/>
</dbReference>
<dbReference type="EMBL" id="MW390526">
    <property type="protein sequence ID" value="QQZ47035.1"/>
    <property type="molecule type" value="Genomic_DNA"/>
</dbReference>
<proteinExistence type="predicted"/>
<dbReference type="PROSITE" id="PS50883">
    <property type="entry name" value="EAL"/>
    <property type="match status" value="1"/>
</dbReference>
<feature type="domain" description="EAL" evidence="1">
    <location>
        <begin position="1"/>
        <end position="233"/>
    </location>
</feature>
<reference evidence="2" key="1">
    <citation type="journal article" date="2021" name="Sci. Rep.">
        <title>Antibiotic resistance plasmid composition and architecture in Escherichia coli isolates from meat.</title>
        <authorList>
            <person name="Darphorn T.S."/>
            <person name="Bel K."/>
            <person name="Koenders-van Sint Anneland B.B."/>
            <person name="Brul S."/>
            <person name="Ter Kuile B.H."/>
        </authorList>
    </citation>
    <scope>NUCLEOTIDE SEQUENCE</scope>
    <source>
        <strain evidence="2">ESBL3171</strain>
    </source>
</reference>
<sequence>MEQILFLLEKCKFYAEPIYSPSGKLYGVEMLTHFYENSVKLNPQTVLGSLVYREKKALIKKQLISIISMKHFFVKNKAFCSLNVDAEMAHILISDDSLLNLLKSIPFLWLEINEMAICNQSRQSFAIQKLSDVCRLMMDDFGTGNTSFSALRSEIFSAVKIDKKLLWNTTDKDVLLCLVTRLRMLCPIVIAEGIETLTYKKEAIRAGVFGLQGWLFPGCYFDNLELSSVAMIHGSKITDRTSNQLRESY</sequence>
<dbReference type="GO" id="GO:0071111">
    <property type="term" value="F:cyclic-guanylate-specific phosphodiesterase activity"/>
    <property type="evidence" value="ECO:0007669"/>
    <property type="project" value="InterPro"/>
</dbReference>
<keyword evidence="2" id="KW-0614">Plasmid</keyword>
<dbReference type="InterPro" id="IPR050706">
    <property type="entry name" value="Cyclic-di-GMP_PDE-like"/>
</dbReference>
<dbReference type="SMART" id="SM00052">
    <property type="entry name" value="EAL"/>
    <property type="match status" value="1"/>
</dbReference>
<accession>A0A7U1E1B1</accession>